<feature type="domain" description="DAGKc" evidence="13">
    <location>
        <begin position="17"/>
        <end position="145"/>
    </location>
</feature>
<dbReference type="RefSeq" id="WP_008387437.1">
    <property type="nucleotide sequence ID" value="NZ_AOIV01000027.1"/>
</dbReference>
<dbReference type="SMART" id="SM00046">
    <property type="entry name" value="DAGKc"/>
    <property type="match status" value="1"/>
</dbReference>
<name>M0D382_HALPD</name>
<dbReference type="InterPro" id="IPR016064">
    <property type="entry name" value="NAD/diacylglycerol_kinase_sf"/>
</dbReference>
<evidence type="ECO:0000313" key="14">
    <source>
        <dbReference type="EMBL" id="ELZ29981.1"/>
    </source>
</evidence>
<evidence type="ECO:0000256" key="5">
    <source>
        <dbReference type="ARBA" id="ARBA00022741"/>
    </source>
</evidence>
<dbReference type="PROSITE" id="PS50146">
    <property type="entry name" value="DAGK"/>
    <property type="match status" value="1"/>
</dbReference>
<keyword evidence="2" id="KW-0444">Lipid biosynthesis</keyword>
<evidence type="ECO:0000256" key="11">
    <source>
        <dbReference type="ARBA" id="ARBA00023264"/>
    </source>
</evidence>
<dbReference type="GO" id="GO:0008654">
    <property type="term" value="P:phospholipid biosynthetic process"/>
    <property type="evidence" value="ECO:0007669"/>
    <property type="project" value="UniProtKB-KW"/>
</dbReference>
<comment type="caution">
    <text evidence="14">The sequence shown here is derived from an EMBL/GenBank/DDBJ whole genome shotgun (WGS) entry which is preliminary data.</text>
</comment>
<evidence type="ECO:0000256" key="7">
    <source>
        <dbReference type="ARBA" id="ARBA00022840"/>
    </source>
</evidence>
<dbReference type="SUPFAM" id="SSF111331">
    <property type="entry name" value="NAD kinase/diacylglycerol kinase-like"/>
    <property type="match status" value="1"/>
</dbReference>
<feature type="region of interest" description="Disordered" evidence="12">
    <location>
        <begin position="1"/>
        <end position="20"/>
    </location>
</feature>
<dbReference type="GO" id="GO:0046872">
    <property type="term" value="F:metal ion binding"/>
    <property type="evidence" value="ECO:0007669"/>
    <property type="project" value="UniProtKB-KW"/>
</dbReference>
<dbReference type="GO" id="GO:0005886">
    <property type="term" value="C:plasma membrane"/>
    <property type="evidence" value="ECO:0007669"/>
    <property type="project" value="TreeGrafter"/>
</dbReference>
<gene>
    <name evidence="14" type="ORF">C474_13141</name>
</gene>
<sequence>MTTHETTDGDREATARTDDGEWRIILNPVSGSGDHAERVESLAAERGYTVERTEGSGDAIEFARRAGEEGARRVAACGGDGTVHNVAEGLARADALDDVTFGVVPGGTGNDFAANVGVRSVEHAFELLETGERRRIDLGVADDELFTNSCIAGLTAQTSSQTSSDMKEQFGTLAYVAAGLKTVREFEPLHVELEAKNDAESQSTTWSGEALCILVGNARRFTDGGGQANVEDGLFEVTVVQDMPTSKMLTEAAVQQFIGRDTENVTQMTGSEFHVSGREGKDIEFSLDGEIREHRELTMHVRERALELVVGPDYEPAP</sequence>
<keyword evidence="5" id="KW-0547">Nucleotide-binding</keyword>
<keyword evidence="6 14" id="KW-0418">Kinase</keyword>
<reference evidence="14 15" key="1">
    <citation type="journal article" date="2014" name="PLoS Genet.">
        <title>Phylogenetically driven sequencing of extremely halophilic archaea reveals strategies for static and dynamic osmo-response.</title>
        <authorList>
            <person name="Becker E.A."/>
            <person name="Seitzer P.M."/>
            <person name="Tritt A."/>
            <person name="Larsen D."/>
            <person name="Krusor M."/>
            <person name="Yao A.I."/>
            <person name="Wu D."/>
            <person name="Madern D."/>
            <person name="Eisen J.A."/>
            <person name="Darling A.E."/>
            <person name="Facciotti M.T."/>
        </authorList>
    </citation>
    <scope>NUCLEOTIDE SEQUENCE [LARGE SCALE GENOMIC DNA]</scope>
    <source>
        <strain evidence="14 15">JCM 14848</strain>
    </source>
</reference>
<proteinExistence type="predicted"/>
<evidence type="ECO:0000259" key="13">
    <source>
        <dbReference type="PROSITE" id="PS50146"/>
    </source>
</evidence>
<dbReference type="PATRIC" id="fig|1227487.5.peg.2660"/>
<keyword evidence="10" id="KW-0594">Phospholipid biosynthesis</keyword>
<keyword evidence="15" id="KW-1185">Reference proteome</keyword>
<evidence type="ECO:0000256" key="12">
    <source>
        <dbReference type="SAM" id="MobiDB-lite"/>
    </source>
</evidence>
<evidence type="ECO:0000256" key="2">
    <source>
        <dbReference type="ARBA" id="ARBA00022516"/>
    </source>
</evidence>
<organism evidence="14 15">
    <name type="scientific">Halogeometricum pallidum JCM 14848</name>
    <dbReference type="NCBI Taxonomy" id="1227487"/>
    <lineage>
        <taxon>Archaea</taxon>
        <taxon>Methanobacteriati</taxon>
        <taxon>Methanobacteriota</taxon>
        <taxon>Stenosarchaea group</taxon>
        <taxon>Halobacteria</taxon>
        <taxon>Halobacteriales</taxon>
        <taxon>Haloferacaceae</taxon>
        <taxon>Halogeometricum</taxon>
    </lineage>
</organism>
<dbReference type="AlphaFoldDB" id="M0D382"/>
<accession>M0D382</accession>
<evidence type="ECO:0000313" key="15">
    <source>
        <dbReference type="Proteomes" id="UP000011513"/>
    </source>
</evidence>
<evidence type="ECO:0000256" key="9">
    <source>
        <dbReference type="ARBA" id="ARBA00023098"/>
    </source>
</evidence>
<dbReference type="InterPro" id="IPR001206">
    <property type="entry name" value="Diacylglycerol_kinase_cat_dom"/>
</dbReference>
<keyword evidence="4" id="KW-0479">Metal-binding</keyword>
<dbReference type="InterPro" id="IPR005218">
    <property type="entry name" value="Diacylglycerol/lipid_kinase"/>
</dbReference>
<dbReference type="PANTHER" id="PTHR12358:SF106">
    <property type="entry name" value="LIPID KINASE YEGS"/>
    <property type="match status" value="1"/>
</dbReference>
<keyword evidence="7" id="KW-0067">ATP-binding</keyword>
<dbReference type="GO" id="GO:0016301">
    <property type="term" value="F:kinase activity"/>
    <property type="evidence" value="ECO:0007669"/>
    <property type="project" value="UniProtKB-KW"/>
</dbReference>
<evidence type="ECO:0000256" key="4">
    <source>
        <dbReference type="ARBA" id="ARBA00022723"/>
    </source>
</evidence>
<comment type="cofactor">
    <cofactor evidence="1">
        <name>Mg(2+)</name>
        <dbReference type="ChEBI" id="CHEBI:18420"/>
    </cofactor>
</comment>
<evidence type="ECO:0000256" key="10">
    <source>
        <dbReference type="ARBA" id="ARBA00023209"/>
    </source>
</evidence>
<dbReference type="Gene3D" id="3.40.50.10330">
    <property type="entry name" value="Probable inorganic polyphosphate/atp-NAD kinase, domain 1"/>
    <property type="match status" value="1"/>
</dbReference>
<keyword evidence="8" id="KW-0460">Magnesium</keyword>
<dbReference type="Pfam" id="PF00781">
    <property type="entry name" value="DAGK_cat"/>
    <property type="match status" value="1"/>
</dbReference>
<keyword evidence="3" id="KW-0808">Transferase</keyword>
<evidence type="ECO:0000256" key="8">
    <source>
        <dbReference type="ARBA" id="ARBA00022842"/>
    </source>
</evidence>
<dbReference type="InParanoid" id="M0D382"/>
<dbReference type="InterPro" id="IPR045540">
    <property type="entry name" value="YegS/DAGK_C"/>
</dbReference>
<dbReference type="EMBL" id="AOIV01000027">
    <property type="protein sequence ID" value="ELZ29981.1"/>
    <property type="molecule type" value="Genomic_DNA"/>
</dbReference>
<evidence type="ECO:0000256" key="3">
    <source>
        <dbReference type="ARBA" id="ARBA00022679"/>
    </source>
</evidence>
<dbReference type="Gene3D" id="2.60.200.40">
    <property type="match status" value="1"/>
</dbReference>
<dbReference type="InterPro" id="IPR050187">
    <property type="entry name" value="Lipid_Phosphate_FormReg"/>
</dbReference>
<dbReference type="Proteomes" id="UP000011513">
    <property type="component" value="Unassembled WGS sequence"/>
</dbReference>
<dbReference type="eggNOG" id="arCOG08932">
    <property type="taxonomic scope" value="Archaea"/>
</dbReference>
<keyword evidence="9" id="KW-0443">Lipid metabolism</keyword>
<dbReference type="InterPro" id="IPR017438">
    <property type="entry name" value="ATP-NAD_kinase_N"/>
</dbReference>
<protein>
    <submittedName>
        <fullName evidence="14">Diacylglycerol kinase catalytic region</fullName>
    </submittedName>
</protein>
<dbReference type="PANTHER" id="PTHR12358">
    <property type="entry name" value="SPHINGOSINE KINASE"/>
    <property type="match status" value="1"/>
</dbReference>
<evidence type="ECO:0000256" key="6">
    <source>
        <dbReference type="ARBA" id="ARBA00022777"/>
    </source>
</evidence>
<dbReference type="NCBIfam" id="TIGR00147">
    <property type="entry name" value="YegS/Rv2252/BmrU family lipid kinase"/>
    <property type="match status" value="1"/>
</dbReference>
<dbReference type="OrthoDB" id="57577at2157"/>
<keyword evidence="11" id="KW-1208">Phospholipid metabolism</keyword>
<dbReference type="GO" id="GO:0005524">
    <property type="term" value="F:ATP binding"/>
    <property type="evidence" value="ECO:0007669"/>
    <property type="project" value="UniProtKB-KW"/>
</dbReference>
<evidence type="ECO:0000256" key="1">
    <source>
        <dbReference type="ARBA" id="ARBA00001946"/>
    </source>
</evidence>
<dbReference type="Pfam" id="PF19279">
    <property type="entry name" value="YegS_C"/>
    <property type="match status" value="1"/>
</dbReference>